<dbReference type="RefSeq" id="WP_205050906.1">
    <property type="nucleotide sequence ID" value="NZ_JACJKX010000021.1"/>
</dbReference>
<dbReference type="InterPro" id="IPR036259">
    <property type="entry name" value="MFS_trans_sf"/>
</dbReference>
<keyword evidence="2" id="KW-0813">Transport</keyword>
<dbReference type="PANTHER" id="PTHR23517">
    <property type="entry name" value="RESISTANCE PROTEIN MDTM, PUTATIVE-RELATED-RELATED"/>
    <property type="match status" value="1"/>
</dbReference>
<dbReference type="Pfam" id="PF07690">
    <property type="entry name" value="MFS_1"/>
    <property type="match status" value="1"/>
</dbReference>
<evidence type="ECO:0000256" key="3">
    <source>
        <dbReference type="ARBA" id="ARBA00022475"/>
    </source>
</evidence>
<protein>
    <submittedName>
        <fullName evidence="9">MFS transporter</fullName>
    </submittedName>
</protein>
<evidence type="ECO:0000256" key="1">
    <source>
        <dbReference type="ARBA" id="ARBA00004651"/>
    </source>
</evidence>
<evidence type="ECO:0000256" key="2">
    <source>
        <dbReference type="ARBA" id="ARBA00022448"/>
    </source>
</evidence>
<dbReference type="PROSITE" id="PS50850">
    <property type="entry name" value="MFS"/>
    <property type="match status" value="1"/>
</dbReference>
<evidence type="ECO:0000313" key="9">
    <source>
        <dbReference type="EMBL" id="MBM6929320.1"/>
    </source>
</evidence>
<dbReference type="Proteomes" id="UP000777002">
    <property type="component" value="Unassembled WGS sequence"/>
</dbReference>
<feature type="transmembrane region" description="Helical" evidence="7">
    <location>
        <begin position="202"/>
        <end position="224"/>
    </location>
</feature>
<dbReference type="PANTHER" id="PTHR23517:SF3">
    <property type="entry name" value="INTEGRAL MEMBRANE TRANSPORT PROTEIN"/>
    <property type="match status" value="1"/>
</dbReference>
<evidence type="ECO:0000313" key="10">
    <source>
        <dbReference type="Proteomes" id="UP000777002"/>
    </source>
</evidence>
<evidence type="ECO:0000256" key="7">
    <source>
        <dbReference type="SAM" id="Phobius"/>
    </source>
</evidence>
<accession>A0ABS2GTZ0</accession>
<evidence type="ECO:0000256" key="5">
    <source>
        <dbReference type="ARBA" id="ARBA00022989"/>
    </source>
</evidence>
<feature type="transmembrane region" description="Helical" evidence="7">
    <location>
        <begin position="296"/>
        <end position="313"/>
    </location>
</feature>
<keyword evidence="10" id="KW-1185">Reference proteome</keyword>
<feature type="transmembrane region" description="Helical" evidence="7">
    <location>
        <begin position="161"/>
        <end position="182"/>
    </location>
</feature>
<dbReference type="Gene3D" id="1.20.1250.20">
    <property type="entry name" value="MFS general substrate transporter like domains"/>
    <property type="match status" value="1"/>
</dbReference>
<evidence type="ECO:0000256" key="4">
    <source>
        <dbReference type="ARBA" id="ARBA00022692"/>
    </source>
</evidence>
<evidence type="ECO:0000256" key="6">
    <source>
        <dbReference type="ARBA" id="ARBA00023136"/>
    </source>
</evidence>
<evidence type="ECO:0000259" key="8">
    <source>
        <dbReference type="PROSITE" id="PS50850"/>
    </source>
</evidence>
<reference evidence="9 10" key="1">
    <citation type="journal article" date="2021" name="Sci. Rep.">
        <title>The distribution of antibiotic resistance genes in chicken gut microbiota commensals.</title>
        <authorList>
            <person name="Juricova H."/>
            <person name="Matiasovicova J."/>
            <person name="Kubasova T."/>
            <person name="Cejkova D."/>
            <person name="Rychlik I."/>
        </authorList>
    </citation>
    <scope>NUCLEOTIDE SEQUENCE [LARGE SCALE GENOMIC DNA]</scope>
    <source>
        <strain evidence="9 10">An562</strain>
    </source>
</reference>
<feature type="transmembrane region" description="Helical" evidence="7">
    <location>
        <begin position="71"/>
        <end position="88"/>
    </location>
</feature>
<comment type="subcellular location">
    <subcellularLocation>
        <location evidence="1">Cell membrane</location>
        <topology evidence="1">Multi-pass membrane protein</topology>
    </subcellularLocation>
</comment>
<keyword evidence="3" id="KW-1003">Cell membrane</keyword>
<dbReference type="InterPro" id="IPR050171">
    <property type="entry name" value="MFS_Transporters"/>
</dbReference>
<name>A0ABS2GTZ0_9BURK</name>
<dbReference type="EMBL" id="JACJKX010000021">
    <property type="protein sequence ID" value="MBM6929320.1"/>
    <property type="molecule type" value="Genomic_DNA"/>
</dbReference>
<feature type="transmembrane region" description="Helical" evidence="7">
    <location>
        <begin position="244"/>
        <end position="263"/>
    </location>
</feature>
<organism evidence="9 10">
    <name type="scientific">Parasutterella secunda</name>
    <dbReference type="NCBI Taxonomy" id="626947"/>
    <lineage>
        <taxon>Bacteria</taxon>
        <taxon>Pseudomonadati</taxon>
        <taxon>Pseudomonadota</taxon>
        <taxon>Betaproteobacteria</taxon>
        <taxon>Burkholderiales</taxon>
        <taxon>Sutterellaceae</taxon>
        <taxon>Parasutterella</taxon>
    </lineage>
</organism>
<comment type="caution">
    <text evidence="9">The sequence shown here is derived from an EMBL/GenBank/DDBJ whole genome shotgun (WGS) entry which is preliminary data.</text>
</comment>
<feature type="transmembrane region" description="Helical" evidence="7">
    <location>
        <begin position="39"/>
        <end position="59"/>
    </location>
</feature>
<feature type="domain" description="Major facilitator superfamily (MFS) profile" evidence="8">
    <location>
        <begin position="1"/>
        <end position="387"/>
    </location>
</feature>
<gene>
    <name evidence="9" type="ORF">H5985_08585</name>
</gene>
<feature type="transmembrane region" description="Helical" evidence="7">
    <location>
        <begin position="358"/>
        <end position="378"/>
    </location>
</feature>
<dbReference type="SUPFAM" id="SSF103473">
    <property type="entry name" value="MFS general substrate transporter"/>
    <property type="match status" value="1"/>
</dbReference>
<proteinExistence type="predicted"/>
<feature type="transmembrane region" description="Helical" evidence="7">
    <location>
        <begin position="94"/>
        <end position="112"/>
    </location>
</feature>
<feature type="transmembrane region" description="Helical" evidence="7">
    <location>
        <begin position="133"/>
        <end position="155"/>
    </location>
</feature>
<keyword evidence="4 7" id="KW-0812">Transmembrane</keyword>
<dbReference type="InterPro" id="IPR020846">
    <property type="entry name" value="MFS_dom"/>
</dbReference>
<keyword evidence="6 7" id="KW-0472">Membrane</keyword>
<sequence>MSPTILKVILLTVVVQIGCVANRVTCSLNGLYEHGTALEVGIMMALFAFVPALFAIRAGQWIDSVGPKKPVLYGILIMTVAAVLPIFFEVKTFGLWPLFAACMINGLGFMLVSMTNQQLVGHLSSVAGRTNNFAFLAMGYSTANLSAPIASGYLIDHIGFQSSFIMALSSVVLGLLTFVVLIRPKLPATWNRPKVVKRKGSFELMTIPHVRNVLIASSFMSMAWDLQSFMIPVYGTEIGLSASQVGWILGVFAAATFFVRLFMPIISRHLSEWQTITCAFALGAISYALFPIFENFYLLACVAFLLGMALGSSQPNVMSLIHTESPPGRTGEALGLRTMLINLCHTTLPIIFGGAGSVIGAGAVFYIVAGLMGGVSAFTSRCRKQSLSSAVERVVQERNDERPTKEN</sequence>
<dbReference type="InterPro" id="IPR011701">
    <property type="entry name" value="MFS"/>
</dbReference>
<keyword evidence="5 7" id="KW-1133">Transmembrane helix</keyword>